<reference evidence="1" key="2">
    <citation type="submission" date="2020-11" db="EMBL/GenBank/DDBJ databases">
        <authorList>
            <person name="McCartney M.A."/>
            <person name="Auch B."/>
            <person name="Kono T."/>
            <person name="Mallez S."/>
            <person name="Becker A."/>
            <person name="Gohl D.M."/>
            <person name="Silverstein K.A.T."/>
            <person name="Koren S."/>
            <person name="Bechman K.B."/>
            <person name="Herman A."/>
            <person name="Abrahante J.E."/>
            <person name="Garbe J."/>
        </authorList>
    </citation>
    <scope>NUCLEOTIDE SEQUENCE</scope>
    <source>
        <strain evidence="1">Duluth1</strain>
        <tissue evidence="1">Whole animal</tissue>
    </source>
</reference>
<evidence type="ECO:0000313" key="1">
    <source>
        <dbReference type="EMBL" id="KAH3849849.1"/>
    </source>
</evidence>
<organism evidence="1 2">
    <name type="scientific">Dreissena polymorpha</name>
    <name type="common">Zebra mussel</name>
    <name type="synonym">Mytilus polymorpha</name>
    <dbReference type="NCBI Taxonomy" id="45954"/>
    <lineage>
        <taxon>Eukaryota</taxon>
        <taxon>Metazoa</taxon>
        <taxon>Spiralia</taxon>
        <taxon>Lophotrochozoa</taxon>
        <taxon>Mollusca</taxon>
        <taxon>Bivalvia</taxon>
        <taxon>Autobranchia</taxon>
        <taxon>Heteroconchia</taxon>
        <taxon>Euheterodonta</taxon>
        <taxon>Imparidentia</taxon>
        <taxon>Neoheterodontei</taxon>
        <taxon>Myida</taxon>
        <taxon>Dreissenoidea</taxon>
        <taxon>Dreissenidae</taxon>
        <taxon>Dreissena</taxon>
    </lineage>
</organism>
<reference evidence="1" key="1">
    <citation type="journal article" date="2019" name="bioRxiv">
        <title>The Genome of the Zebra Mussel, Dreissena polymorpha: A Resource for Invasive Species Research.</title>
        <authorList>
            <person name="McCartney M.A."/>
            <person name="Auch B."/>
            <person name="Kono T."/>
            <person name="Mallez S."/>
            <person name="Zhang Y."/>
            <person name="Obille A."/>
            <person name="Becker A."/>
            <person name="Abrahante J.E."/>
            <person name="Garbe J."/>
            <person name="Badalamenti J.P."/>
            <person name="Herman A."/>
            <person name="Mangelson H."/>
            <person name="Liachko I."/>
            <person name="Sullivan S."/>
            <person name="Sone E.D."/>
            <person name="Koren S."/>
            <person name="Silverstein K.A.T."/>
            <person name="Beckman K.B."/>
            <person name="Gohl D.M."/>
        </authorList>
    </citation>
    <scope>NUCLEOTIDE SEQUENCE</scope>
    <source>
        <strain evidence="1">Duluth1</strain>
        <tissue evidence="1">Whole animal</tissue>
    </source>
</reference>
<sequence>MKLINMQYKVVAHTDLFDCPNDICSISLTEFAVTYQTASLVQFLTVNNSKIVAKLSGQKMAG</sequence>
<evidence type="ECO:0000313" key="2">
    <source>
        <dbReference type="Proteomes" id="UP000828390"/>
    </source>
</evidence>
<gene>
    <name evidence="1" type="ORF">DPMN_092253</name>
</gene>
<accession>A0A9D4L207</accession>
<dbReference type="EMBL" id="JAIWYP010000003">
    <property type="protein sequence ID" value="KAH3849849.1"/>
    <property type="molecule type" value="Genomic_DNA"/>
</dbReference>
<proteinExistence type="predicted"/>
<keyword evidence="2" id="KW-1185">Reference proteome</keyword>
<protein>
    <submittedName>
        <fullName evidence="1">Uncharacterized protein</fullName>
    </submittedName>
</protein>
<comment type="caution">
    <text evidence="1">The sequence shown here is derived from an EMBL/GenBank/DDBJ whole genome shotgun (WGS) entry which is preliminary data.</text>
</comment>
<dbReference type="AlphaFoldDB" id="A0A9D4L207"/>
<name>A0A9D4L207_DREPO</name>
<dbReference type="Proteomes" id="UP000828390">
    <property type="component" value="Unassembled WGS sequence"/>
</dbReference>